<accession>A0A7H2BLG5</accession>
<evidence type="ECO:0000256" key="1">
    <source>
        <dbReference type="SAM" id="MobiDB-lite"/>
    </source>
</evidence>
<sequence length="90" mass="9474">MKNHFWGALFALILGGLSLVLTPATADTGTGSHQSVQQTESTQDIAQVQQTPENSAGEVLQKAGLGTVAVGAGTWLTIAGKRRFQENCDF</sequence>
<evidence type="ECO:0000313" key="4">
    <source>
        <dbReference type="Proteomes" id="UP000516421"/>
    </source>
</evidence>
<feature type="chain" id="PRO_5028966302" description="LPXTG cell wall anchor domain-containing protein" evidence="2">
    <location>
        <begin position="27"/>
        <end position="90"/>
    </location>
</feature>
<name>A0A7H2BLG5_9MICC</name>
<evidence type="ECO:0000313" key="3">
    <source>
        <dbReference type="EMBL" id="QNV40511.1"/>
    </source>
</evidence>
<dbReference type="Proteomes" id="UP000516421">
    <property type="component" value="Chromosome"/>
</dbReference>
<protein>
    <recommendedName>
        <fullName evidence="5">LPXTG cell wall anchor domain-containing protein</fullName>
    </recommendedName>
</protein>
<dbReference type="EMBL" id="CP061538">
    <property type="protein sequence ID" value="QNV40511.1"/>
    <property type="molecule type" value="Genomic_DNA"/>
</dbReference>
<feature type="signal peptide" evidence="2">
    <location>
        <begin position="1"/>
        <end position="26"/>
    </location>
</feature>
<dbReference type="KEGG" id="rama:IDM48_03610"/>
<evidence type="ECO:0000256" key="2">
    <source>
        <dbReference type="SAM" id="SignalP"/>
    </source>
</evidence>
<dbReference type="AlphaFoldDB" id="A0A7H2BLG5"/>
<feature type="region of interest" description="Disordered" evidence="1">
    <location>
        <begin position="27"/>
        <end position="53"/>
    </location>
</feature>
<keyword evidence="2" id="KW-0732">Signal</keyword>
<keyword evidence="4" id="KW-1185">Reference proteome</keyword>
<proteinExistence type="predicted"/>
<gene>
    <name evidence="3" type="ORF">IDM48_03610</name>
</gene>
<organism evidence="3 4">
    <name type="scientific">Rothia amarae</name>
    <dbReference type="NCBI Taxonomy" id="169480"/>
    <lineage>
        <taxon>Bacteria</taxon>
        <taxon>Bacillati</taxon>
        <taxon>Actinomycetota</taxon>
        <taxon>Actinomycetes</taxon>
        <taxon>Micrococcales</taxon>
        <taxon>Micrococcaceae</taxon>
        <taxon>Rothia</taxon>
    </lineage>
</organism>
<dbReference type="RefSeq" id="WP_145173576.1">
    <property type="nucleotide sequence ID" value="NZ_CP061538.1"/>
</dbReference>
<evidence type="ECO:0008006" key="5">
    <source>
        <dbReference type="Google" id="ProtNLM"/>
    </source>
</evidence>
<reference evidence="3 4" key="1">
    <citation type="submission" date="2020-09" db="EMBL/GenBank/DDBJ databases">
        <title>Investigation of environmental microbe.</title>
        <authorList>
            <person name="Ou Y."/>
            <person name="Kang Q."/>
        </authorList>
    </citation>
    <scope>NUCLEOTIDE SEQUENCE [LARGE SCALE GENOMIC DNA]</scope>
    <source>
        <strain evidence="3 4">KJZ-9</strain>
    </source>
</reference>